<evidence type="ECO:0000256" key="1">
    <source>
        <dbReference type="ARBA" id="ARBA00005594"/>
    </source>
</evidence>
<dbReference type="InterPro" id="IPR002305">
    <property type="entry name" value="aa-tRNA-synth_Ic"/>
</dbReference>
<dbReference type="Gene3D" id="3.40.50.620">
    <property type="entry name" value="HUPs"/>
    <property type="match status" value="1"/>
</dbReference>
<evidence type="ECO:0000256" key="7">
    <source>
        <dbReference type="ARBA" id="ARBA00023146"/>
    </source>
</evidence>
<sequence>MIKLSGITPSGEAHLGNYLGAVRRWAREPGEGDLYFVSNLHAMTTPHEPDRLRKLTEHQLAILIASGVPAESMFVQSDLIQEHMALSWLLECTCTFGEARRMVQFKEKSDGNSSVRLGLLTYPVLMAADILLHGTTEVPVGNDQNQHVELARTLARRFNSTYGEVFVVPEAVLPTTGARVRDLANPAKKMSKSSSEPDSIVYVLDDPDVVRRKFRRAVTDGLGKVAYDPQEQPGVANLLEIMAACTDMTPVAVASGMTTYRELKESVADVVVKELAPVRERALDLLRSGSELREIRAAGADRARDRSGSRLNRALELAGVG</sequence>
<dbReference type="FunFam" id="1.10.240.10:FF:000002">
    <property type="entry name" value="Tryptophan--tRNA ligase"/>
    <property type="match status" value="1"/>
</dbReference>
<protein>
    <recommendedName>
        <fullName evidence="2 8">Tryptophan--tRNA ligase</fullName>
        <ecNumber evidence="2 8">6.1.1.2</ecNumber>
    </recommendedName>
</protein>
<dbReference type="GO" id="GO:0006436">
    <property type="term" value="P:tryptophanyl-tRNA aminoacylation"/>
    <property type="evidence" value="ECO:0007669"/>
    <property type="project" value="UniProtKB-UniRule"/>
</dbReference>
<evidence type="ECO:0000256" key="9">
    <source>
        <dbReference type="RuleBase" id="RU363036"/>
    </source>
</evidence>
<dbReference type="GO" id="GO:0005829">
    <property type="term" value="C:cytosol"/>
    <property type="evidence" value="ECO:0007669"/>
    <property type="project" value="TreeGrafter"/>
</dbReference>
<evidence type="ECO:0000256" key="8">
    <source>
        <dbReference type="NCBIfam" id="TIGR00233"/>
    </source>
</evidence>
<dbReference type="SUPFAM" id="SSF52374">
    <property type="entry name" value="Nucleotidylyl transferase"/>
    <property type="match status" value="1"/>
</dbReference>
<dbReference type="NCBIfam" id="TIGR00233">
    <property type="entry name" value="trpS"/>
    <property type="match status" value="1"/>
</dbReference>
<dbReference type="Pfam" id="PF00579">
    <property type="entry name" value="tRNA-synt_1b"/>
    <property type="match status" value="1"/>
</dbReference>
<dbReference type="Gene3D" id="1.10.240.10">
    <property type="entry name" value="Tyrosyl-Transfer RNA Synthetase"/>
    <property type="match status" value="1"/>
</dbReference>
<organism evidence="10">
    <name type="scientific">Streptomyces griseus subsp. griseus</name>
    <dbReference type="NCBI Taxonomy" id="67263"/>
    <lineage>
        <taxon>Bacteria</taxon>
        <taxon>Bacillati</taxon>
        <taxon>Actinomycetota</taxon>
        <taxon>Actinomycetes</taxon>
        <taxon>Kitasatosporales</taxon>
        <taxon>Streptomycetaceae</taxon>
        <taxon>Streptomyces</taxon>
    </lineage>
</organism>
<dbReference type="InterPro" id="IPR014729">
    <property type="entry name" value="Rossmann-like_a/b/a_fold"/>
</dbReference>
<evidence type="ECO:0000256" key="6">
    <source>
        <dbReference type="ARBA" id="ARBA00022917"/>
    </source>
</evidence>
<reference evidence="10" key="1">
    <citation type="submission" date="2014-09" db="EMBL/GenBank/DDBJ databases">
        <authorList>
            <person name="Du Y.-L."/>
            <person name="Alkhalaf L."/>
            <person name="Ryan K.S."/>
        </authorList>
    </citation>
    <scope>NUCLEOTIDE SEQUENCE</scope>
    <source>
        <strain evidence="10">ATCC 12648</strain>
    </source>
</reference>
<accession>A0A0D4BSA1</accession>
<evidence type="ECO:0000256" key="4">
    <source>
        <dbReference type="ARBA" id="ARBA00022741"/>
    </source>
</evidence>
<dbReference type="EC" id="6.1.1.2" evidence="2 8"/>
<dbReference type="GO" id="GO:0005524">
    <property type="term" value="F:ATP binding"/>
    <property type="evidence" value="ECO:0007669"/>
    <property type="project" value="UniProtKB-KW"/>
</dbReference>
<keyword evidence="3 9" id="KW-0436">Ligase</keyword>
<dbReference type="EMBL" id="KM596502">
    <property type="protein sequence ID" value="AJT38681.1"/>
    <property type="molecule type" value="Genomic_DNA"/>
</dbReference>
<reference evidence="10" key="2">
    <citation type="journal article" date="2015" name="Proc. Natl. Acad. Sci. U.S.A.">
        <title>In vitro reconstitution of indolmycin biosynthesis reveals the molecular basis of oxazolinone assembly.</title>
        <authorList>
            <person name="Du Y.L."/>
            <person name="Alkhalaf L.M."/>
            <person name="Ryan K.S."/>
        </authorList>
    </citation>
    <scope>NUCLEOTIDE SEQUENCE</scope>
    <source>
        <strain evidence="10">ATCC 12648</strain>
    </source>
</reference>
<dbReference type="OrthoDB" id="9801042at2"/>
<evidence type="ECO:0000256" key="5">
    <source>
        <dbReference type="ARBA" id="ARBA00022840"/>
    </source>
</evidence>
<dbReference type="CDD" id="cd00806">
    <property type="entry name" value="TrpRS_core"/>
    <property type="match status" value="1"/>
</dbReference>
<dbReference type="SMR" id="A0A0D4BSA1"/>
<keyword evidence="5 9" id="KW-0067">ATP-binding</keyword>
<dbReference type="PANTHER" id="PTHR43766">
    <property type="entry name" value="TRYPTOPHAN--TRNA LIGASE, MITOCHONDRIAL"/>
    <property type="match status" value="1"/>
</dbReference>
<dbReference type="GO" id="GO:0004830">
    <property type="term" value="F:tryptophan-tRNA ligase activity"/>
    <property type="evidence" value="ECO:0007669"/>
    <property type="project" value="UniProtKB-UniRule"/>
</dbReference>
<proteinExistence type="inferred from homology"/>
<gene>
    <name evidence="10" type="primary">ind0</name>
</gene>
<keyword evidence="6 9" id="KW-0648">Protein biosynthesis</keyword>
<name>A0A0D4BSA1_STRGR</name>
<dbReference type="InterPro" id="IPR002306">
    <property type="entry name" value="Trp-tRNA-ligase"/>
</dbReference>
<dbReference type="PRINTS" id="PR01039">
    <property type="entry name" value="TRNASYNTHTRP"/>
</dbReference>
<evidence type="ECO:0000256" key="2">
    <source>
        <dbReference type="ARBA" id="ARBA00013161"/>
    </source>
</evidence>
<dbReference type="AlphaFoldDB" id="A0A0D4BSA1"/>
<keyword evidence="7 9" id="KW-0030">Aminoacyl-tRNA synthetase</keyword>
<keyword evidence="4 9" id="KW-0547">Nucleotide-binding</keyword>
<evidence type="ECO:0000256" key="3">
    <source>
        <dbReference type="ARBA" id="ARBA00022598"/>
    </source>
</evidence>
<comment type="similarity">
    <text evidence="1 9">Belongs to the class-I aminoacyl-tRNA synthetase family.</text>
</comment>
<dbReference type="PANTHER" id="PTHR43766:SF1">
    <property type="entry name" value="TRYPTOPHAN--TRNA LIGASE, MITOCHONDRIAL"/>
    <property type="match status" value="1"/>
</dbReference>
<dbReference type="InterPro" id="IPR050203">
    <property type="entry name" value="Trp-tRNA_synthetase"/>
</dbReference>
<evidence type="ECO:0000313" key="10">
    <source>
        <dbReference type="EMBL" id="AJT38681.1"/>
    </source>
</evidence>